<proteinExistence type="predicted"/>
<dbReference type="SUPFAM" id="SSF53474">
    <property type="entry name" value="alpha/beta-Hydrolases"/>
    <property type="match status" value="1"/>
</dbReference>
<dbReference type="Gene3D" id="3.40.50.1820">
    <property type="entry name" value="alpha/beta hydrolase"/>
    <property type="match status" value="1"/>
</dbReference>
<dbReference type="InterPro" id="IPR050228">
    <property type="entry name" value="Carboxylesterase_BioH"/>
</dbReference>
<name>A0A8J3G180_9PROT</name>
<gene>
    <name evidence="2" type="ORF">GCM10009069_04730</name>
</gene>
<reference evidence="2" key="1">
    <citation type="journal article" date="2014" name="Int. J. Syst. Evol. Microbiol.">
        <title>Complete genome sequence of Corynebacterium casei LMG S-19264T (=DSM 44701T), isolated from a smear-ripened cheese.</title>
        <authorList>
            <consortium name="US DOE Joint Genome Institute (JGI-PGF)"/>
            <person name="Walter F."/>
            <person name="Albersmeier A."/>
            <person name="Kalinowski J."/>
            <person name="Ruckert C."/>
        </authorList>
    </citation>
    <scope>NUCLEOTIDE SEQUENCE</scope>
    <source>
        <strain evidence="2">KCTC 32513</strain>
    </source>
</reference>
<dbReference type="GO" id="GO:0016787">
    <property type="term" value="F:hydrolase activity"/>
    <property type="evidence" value="ECO:0007669"/>
    <property type="project" value="UniProtKB-KW"/>
</dbReference>
<organism evidence="2 3">
    <name type="scientific">Algimonas arctica</name>
    <dbReference type="NCBI Taxonomy" id="1479486"/>
    <lineage>
        <taxon>Bacteria</taxon>
        <taxon>Pseudomonadati</taxon>
        <taxon>Pseudomonadota</taxon>
        <taxon>Alphaproteobacteria</taxon>
        <taxon>Maricaulales</taxon>
        <taxon>Robiginitomaculaceae</taxon>
        <taxon>Algimonas</taxon>
    </lineage>
</organism>
<reference evidence="2" key="2">
    <citation type="submission" date="2020-09" db="EMBL/GenBank/DDBJ databases">
        <authorList>
            <person name="Sun Q."/>
            <person name="Kim S."/>
        </authorList>
    </citation>
    <scope>NUCLEOTIDE SEQUENCE</scope>
    <source>
        <strain evidence="2">KCTC 32513</strain>
    </source>
</reference>
<dbReference type="AlphaFoldDB" id="A0A8J3G180"/>
<dbReference type="PANTHER" id="PTHR43194">
    <property type="entry name" value="HYDROLASE ALPHA/BETA FOLD FAMILY"/>
    <property type="match status" value="1"/>
</dbReference>
<protein>
    <submittedName>
        <fullName evidence="2">Alpha/beta hydrolase</fullName>
    </submittedName>
</protein>
<evidence type="ECO:0000259" key="1">
    <source>
        <dbReference type="Pfam" id="PF00561"/>
    </source>
</evidence>
<dbReference type="InterPro" id="IPR000073">
    <property type="entry name" value="AB_hydrolase_1"/>
</dbReference>
<keyword evidence="3" id="KW-1185">Reference proteome</keyword>
<accession>A0A8J3G180</accession>
<dbReference type="EMBL" id="BMZH01000002">
    <property type="protein sequence ID" value="GHA84668.1"/>
    <property type="molecule type" value="Genomic_DNA"/>
</dbReference>
<dbReference type="RefSeq" id="WP_189495055.1">
    <property type="nucleotide sequence ID" value="NZ_BMZH01000002.1"/>
</dbReference>
<keyword evidence="2" id="KW-0378">Hydrolase</keyword>
<dbReference type="PANTHER" id="PTHR43194:SF2">
    <property type="entry name" value="PEROXISOMAL MEMBRANE PROTEIN LPX1"/>
    <property type="match status" value="1"/>
</dbReference>
<dbReference type="Proteomes" id="UP000634004">
    <property type="component" value="Unassembled WGS sequence"/>
</dbReference>
<comment type="caution">
    <text evidence="2">The sequence shown here is derived from an EMBL/GenBank/DDBJ whole genome shotgun (WGS) entry which is preliminary data.</text>
</comment>
<evidence type="ECO:0000313" key="2">
    <source>
        <dbReference type="EMBL" id="GHA84668.1"/>
    </source>
</evidence>
<dbReference type="InterPro" id="IPR029058">
    <property type="entry name" value="AB_hydrolase_fold"/>
</dbReference>
<dbReference type="Pfam" id="PF00561">
    <property type="entry name" value="Abhydrolase_1"/>
    <property type="match status" value="1"/>
</dbReference>
<evidence type="ECO:0000313" key="3">
    <source>
        <dbReference type="Proteomes" id="UP000634004"/>
    </source>
</evidence>
<feature type="domain" description="AB hydrolase-1" evidence="1">
    <location>
        <begin position="31"/>
        <end position="272"/>
    </location>
</feature>
<sequence length="286" mass="30992">MTRTFADHSYRVPDGLRLRARIYEGASDRLPLLCMHGLTRNSADFEPLLDHLTEWPAISVDQRGRGRSAHDPDPERYRPDVYCADMLAMLDGLGLEQVIAVGTSMGGLMSLMLAAMRPRLFAGIIINDIGPAVDPAGLARLAGYVGQDMEFDDWASAEASIKAQGAQIFTDFGAQDWADFARRVCEQGTDGRVRFAYDPAIADGLRGGDASAVPPDLWSLWDGMGTVPTLVLRGQTSDILSAETAERMVATHPLATLVTIPGRGHAPILDEPAAVDAIRSFLRELS</sequence>